<dbReference type="InterPro" id="IPR010982">
    <property type="entry name" value="Lambda_DNA-bd_dom_sf"/>
</dbReference>
<feature type="domain" description="HTH cro/C1-type" evidence="1">
    <location>
        <begin position="8"/>
        <end position="63"/>
    </location>
</feature>
<sequence>MNDLGTYLKELRNKLHLSLKDVQERCGVTDSKLSRLERGEGRDFSPLELKKLAQLYGVNVIPLYIKAGYLDESDLSEYQLIFENANLLNEEEHSSIQTQINLFTKGRQVSDNDF</sequence>
<dbReference type="InterPro" id="IPR001387">
    <property type="entry name" value="Cro/C1-type_HTH"/>
</dbReference>
<evidence type="ECO:0000313" key="3">
    <source>
        <dbReference type="Proteomes" id="UP000660021"/>
    </source>
</evidence>
<dbReference type="SMART" id="SM00530">
    <property type="entry name" value="HTH_XRE"/>
    <property type="match status" value="1"/>
</dbReference>
<gene>
    <name evidence="2" type="ORF">H8S34_13170</name>
</gene>
<name>A0ABR7HWH0_9FIRM</name>
<dbReference type="Gene3D" id="1.10.260.40">
    <property type="entry name" value="lambda repressor-like DNA-binding domains"/>
    <property type="match status" value="1"/>
</dbReference>
<dbReference type="RefSeq" id="WP_186964228.1">
    <property type="nucleotide sequence ID" value="NZ_JACOPR010000010.1"/>
</dbReference>
<dbReference type="Proteomes" id="UP000660021">
    <property type="component" value="Unassembled WGS sequence"/>
</dbReference>
<comment type="caution">
    <text evidence="2">The sequence shown here is derived from an EMBL/GenBank/DDBJ whole genome shotgun (WGS) entry which is preliminary data.</text>
</comment>
<protein>
    <submittedName>
        <fullName evidence="2">Helix-turn-helix domain-containing protein</fullName>
    </submittedName>
</protein>
<organism evidence="2 3">
    <name type="scientific">Pseudoflavonifractor hominis</name>
    <dbReference type="NCBI Taxonomy" id="2763059"/>
    <lineage>
        <taxon>Bacteria</taxon>
        <taxon>Bacillati</taxon>
        <taxon>Bacillota</taxon>
        <taxon>Clostridia</taxon>
        <taxon>Eubacteriales</taxon>
        <taxon>Oscillospiraceae</taxon>
        <taxon>Pseudoflavonifractor</taxon>
    </lineage>
</organism>
<dbReference type="EMBL" id="JACOPR010000010">
    <property type="protein sequence ID" value="MBC5731771.1"/>
    <property type="molecule type" value="Genomic_DNA"/>
</dbReference>
<reference evidence="2 3" key="1">
    <citation type="submission" date="2020-08" db="EMBL/GenBank/DDBJ databases">
        <title>Genome public.</title>
        <authorList>
            <person name="Liu C."/>
            <person name="Sun Q."/>
        </authorList>
    </citation>
    <scope>NUCLEOTIDE SEQUENCE [LARGE SCALE GENOMIC DNA]</scope>
    <source>
        <strain evidence="2 3">New-38</strain>
    </source>
</reference>
<accession>A0ABR7HWH0</accession>
<dbReference type="PROSITE" id="PS50943">
    <property type="entry name" value="HTH_CROC1"/>
    <property type="match status" value="1"/>
</dbReference>
<keyword evidence="3" id="KW-1185">Reference proteome</keyword>
<dbReference type="CDD" id="cd00093">
    <property type="entry name" value="HTH_XRE"/>
    <property type="match status" value="1"/>
</dbReference>
<dbReference type="Pfam" id="PF01381">
    <property type="entry name" value="HTH_3"/>
    <property type="match status" value="1"/>
</dbReference>
<dbReference type="SUPFAM" id="SSF47413">
    <property type="entry name" value="lambda repressor-like DNA-binding domains"/>
    <property type="match status" value="1"/>
</dbReference>
<proteinExistence type="predicted"/>
<evidence type="ECO:0000313" key="2">
    <source>
        <dbReference type="EMBL" id="MBC5731771.1"/>
    </source>
</evidence>
<evidence type="ECO:0000259" key="1">
    <source>
        <dbReference type="PROSITE" id="PS50943"/>
    </source>
</evidence>